<evidence type="ECO:0000313" key="4">
    <source>
        <dbReference type="EMBL" id="MBT1158570.1"/>
    </source>
</evidence>
<reference evidence="4" key="1">
    <citation type="journal article" date="2021" name="Microorganisms">
        <title>Phylogenomic Reconstruction and Metabolic Potential of the Genus Aminobacter.</title>
        <authorList>
            <person name="Artuso I."/>
            <person name="Turrini P."/>
            <person name="Pirolo M."/>
            <person name="Lugli G.A."/>
            <person name="Ventura M."/>
            <person name="Visca P."/>
        </authorList>
    </citation>
    <scope>NUCLEOTIDE SEQUENCE</scope>
    <source>
        <strain evidence="4">LMG 26462</strain>
    </source>
</reference>
<dbReference type="PROSITE" id="PS51831">
    <property type="entry name" value="HD"/>
    <property type="match status" value="1"/>
</dbReference>
<dbReference type="Pfam" id="PF13286">
    <property type="entry name" value="HD_assoc"/>
    <property type="match status" value="1"/>
</dbReference>
<dbReference type="InterPro" id="IPR026875">
    <property type="entry name" value="PHydrolase_assoc_dom"/>
</dbReference>
<feature type="compositionally biased region" description="Basic and acidic residues" evidence="2">
    <location>
        <begin position="17"/>
        <end position="26"/>
    </location>
</feature>
<dbReference type="InterPro" id="IPR050135">
    <property type="entry name" value="dGTPase-like"/>
</dbReference>
<evidence type="ECO:0000256" key="2">
    <source>
        <dbReference type="SAM" id="MobiDB-lite"/>
    </source>
</evidence>
<dbReference type="SUPFAM" id="SSF109604">
    <property type="entry name" value="HD-domain/PDEase-like"/>
    <property type="match status" value="1"/>
</dbReference>
<dbReference type="GO" id="GO:0008832">
    <property type="term" value="F:dGTPase activity"/>
    <property type="evidence" value="ECO:0007669"/>
    <property type="project" value="TreeGrafter"/>
</dbReference>
<accession>A0A9X1AEV3</accession>
<dbReference type="Pfam" id="PF01966">
    <property type="entry name" value="HD"/>
    <property type="match status" value="1"/>
</dbReference>
<dbReference type="CDD" id="cd00077">
    <property type="entry name" value="HDc"/>
    <property type="match status" value="1"/>
</dbReference>
<sequence length="432" mass="48545">MVSRVWTDAARRKRLHSTPEKDQRKPFEVDRDRIQYSSALHRLAGVTQIVRVGEADVFHTRQQHTYKVAQVGRRLAQNCIDADPKLAKKLGVDVEVVEAACLAHDLGHPPFGHAGENKLNELLEGREDPDGFEGNAQTFRILTTLGVRYPDCLGLDLTRATLAACLKYPWTRDPTKPERSIKWGAYKVDQADFDFARRFQDHAFQTTEAALMDWADDIAYSVHDLEDFHRVGAIPWNHILNEGSQEIIRKTHEVWFGAPSDAQAHLNAAFERLASVLNSAFSVLLNTSYEGSREQRVALRSLTSFLIGRFLTAAKLTEEGNGLHIPLDTLAEVKLLKQIAKQYIISNPSLIAQQLGQKKVISELFGILWDNSEKGPPRFLPVRLRYIWDVCEGKRARFSADCIASLTEHEVVALHARLCGLSGGSVLDPIVR</sequence>
<proteinExistence type="predicted"/>
<keyword evidence="1" id="KW-0378">Hydrolase</keyword>
<dbReference type="PANTHER" id="PTHR11373:SF32">
    <property type="entry name" value="DEOXYGUANOSINETRIPHOSPHATE TRIPHOSPHOHYDROLASE"/>
    <property type="match status" value="1"/>
</dbReference>
<gene>
    <name evidence="4" type="primary">dgt</name>
    <name evidence="4" type="ORF">J1C56_23540</name>
</gene>
<evidence type="ECO:0000259" key="3">
    <source>
        <dbReference type="PROSITE" id="PS51831"/>
    </source>
</evidence>
<evidence type="ECO:0000256" key="1">
    <source>
        <dbReference type="ARBA" id="ARBA00022801"/>
    </source>
</evidence>
<dbReference type="InterPro" id="IPR006674">
    <property type="entry name" value="HD_domain"/>
</dbReference>
<dbReference type="InterPro" id="IPR003607">
    <property type="entry name" value="HD/PDEase_dom"/>
</dbReference>
<dbReference type="PANTHER" id="PTHR11373">
    <property type="entry name" value="DEOXYNUCLEOSIDE TRIPHOSPHATE TRIPHOSPHOHYDROLASE"/>
    <property type="match status" value="1"/>
</dbReference>
<evidence type="ECO:0000313" key="5">
    <source>
        <dbReference type="Proteomes" id="UP001138921"/>
    </source>
</evidence>
<dbReference type="EMBL" id="JAFLWW010000007">
    <property type="protein sequence ID" value="MBT1158570.1"/>
    <property type="molecule type" value="Genomic_DNA"/>
</dbReference>
<name>A0A9X1AEV3_9HYPH</name>
<organism evidence="4 5">
    <name type="scientific">Aminobacter anthyllidis</name>
    <dbReference type="NCBI Taxonomy" id="1035067"/>
    <lineage>
        <taxon>Bacteria</taxon>
        <taxon>Pseudomonadati</taxon>
        <taxon>Pseudomonadota</taxon>
        <taxon>Alphaproteobacteria</taxon>
        <taxon>Hyphomicrobiales</taxon>
        <taxon>Phyllobacteriaceae</taxon>
        <taxon>Aminobacter</taxon>
    </lineage>
</organism>
<reference evidence="4" key="2">
    <citation type="submission" date="2021-03" db="EMBL/GenBank/DDBJ databases">
        <authorList>
            <person name="Artuso I."/>
            <person name="Turrini P."/>
            <person name="Pirolo M."/>
            <person name="Lugli G.A."/>
            <person name="Ventura M."/>
            <person name="Visca P."/>
        </authorList>
    </citation>
    <scope>NUCLEOTIDE SEQUENCE</scope>
    <source>
        <strain evidence="4">LMG 26462</strain>
    </source>
</reference>
<dbReference type="Gene3D" id="1.10.3210.10">
    <property type="entry name" value="Hypothetical protein af1432"/>
    <property type="match status" value="1"/>
</dbReference>
<dbReference type="RefSeq" id="WP_214392453.1">
    <property type="nucleotide sequence ID" value="NZ_JAFLWW010000007.1"/>
</dbReference>
<protein>
    <submittedName>
        <fullName evidence="4">DNTP triphosphohydrolase</fullName>
    </submittedName>
</protein>
<dbReference type="InterPro" id="IPR006261">
    <property type="entry name" value="dGTPase"/>
</dbReference>
<dbReference type="Proteomes" id="UP001138921">
    <property type="component" value="Unassembled WGS sequence"/>
</dbReference>
<dbReference type="NCBIfam" id="TIGR01353">
    <property type="entry name" value="dGTP_triPase"/>
    <property type="match status" value="1"/>
</dbReference>
<dbReference type="AlphaFoldDB" id="A0A9X1AEV3"/>
<keyword evidence="5" id="KW-1185">Reference proteome</keyword>
<dbReference type="SMART" id="SM00471">
    <property type="entry name" value="HDc"/>
    <property type="match status" value="1"/>
</dbReference>
<dbReference type="GO" id="GO:0006203">
    <property type="term" value="P:dGTP catabolic process"/>
    <property type="evidence" value="ECO:0007669"/>
    <property type="project" value="TreeGrafter"/>
</dbReference>
<feature type="domain" description="HD" evidence="3">
    <location>
        <begin position="61"/>
        <end position="221"/>
    </location>
</feature>
<feature type="region of interest" description="Disordered" evidence="2">
    <location>
        <begin position="1"/>
        <end position="26"/>
    </location>
</feature>
<comment type="caution">
    <text evidence="4">The sequence shown here is derived from an EMBL/GenBank/DDBJ whole genome shotgun (WGS) entry which is preliminary data.</text>
</comment>